<name>A0A1D6GCG4_MAIZE</name>
<organism evidence="1">
    <name type="scientific">Zea mays</name>
    <name type="common">Maize</name>
    <dbReference type="NCBI Taxonomy" id="4577"/>
    <lineage>
        <taxon>Eukaryota</taxon>
        <taxon>Viridiplantae</taxon>
        <taxon>Streptophyta</taxon>
        <taxon>Embryophyta</taxon>
        <taxon>Tracheophyta</taxon>
        <taxon>Spermatophyta</taxon>
        <taxon>Magnoliopsida</taxon>
        <taxon>Liliopsida</taxon>
        <taxon>Poales</taxon>
        <taxon>Poaceae</taxon>
        <taxon>PACMAD clade</taxon>
        <taxon>Panicoideae</taxon>
        <taxon>Andropogonodae</taxon>
        <taxon>Andropogoneae</taxon>
        <taxon>Tripsacinae</taxon>
        <taxon>Zea</taxon>
    </lineage>
</organism>
<accession>A0A1D6GCG4</accession>
<gene>
    <name evidence="1" type="ORF">ZEAMMB73_Zm00001d012794</name>
</gene>
<evidence type="ECO:0000313" key="1">
    <source>
        <dbReference type="EMBL" id="AQK61362.1"/>
    </source>
</evidence>
<sequence>TNATASALTHQIRQTNKANETLAQHGLDGCGHSLLAPPPPPLRPLPSLVPGPVFRCAEPRRRGQGVCRPQPPASVPQQGPSHAHTVAREPAQLILLGAHGAARVEGGVRRPLASPHGRHRLREWEVLDLAREEFWQESKLPWARNPPKGFIGFRF</sequence>
<reference evidence="1" key="1">
    <citation type="submission" date="2015-12" db="EMBL/GenBank/DDBJ databases">
        <title>Update maize B73 reference genome by single molecule sequencing technologies.</title>
        <authorList>
            <consortium name="Maize Genome Sequencing Project"/>
            <person name="Ware D."/>
        </authorList>
    </citation>
    <scope>NUCLEOTIDE SEQUENCE</scope>
    <source>
        <tissue evidence="1">Seedling</tissue>
    </source>
</reference>
<dbReference type="GO" id="GO:0032259">
    <property type="term" value="P:methylation"/>
    <property type="evidence" value="ECO:0007669"/>
    <property type="project" value="UniProtKB-KW"/>
</dbReference>
<dbReference type="AlphaFoldDB" id="A0A1D6GCG4"/>
<proteinExistence type="predicted"/>
<keyword evidence="1" id="KW-0808">Transferase</keyword>
<dbReference type="GO" id="GO:0008168">
    <property type="term" value="F:methyltransferase activity"/>
    <property type="evidence" value="ECO:0007669"/>
    <property type="project" value="UniProtKB-KW"/>
</dbReference>
<protein>
    <submittedName>
        <fullName evidence="1">tRNA (Guanine-N-7) methyltransferase</fullName>
    </submittedName>
</protein>
<dbReference type="EMBL" id="CM000781">
    <property type="protein sequence ID" value="AQK61362.1"/>
    <property type="molecule type" value="Genomic_DNA"/>
</dbReference>
<keyword evidence="1" id="KW-0489">Methyltransferase</keyword>
<feature type="non-terminal residue" evidence="1">
    <location>
        <position position="1"/>
    </location>
</feature>